<keyword evidence="3" id="KW-1185">Reference proteome</keyword>
<proteinExistence type="predicted"/>
<name>A0ABV9XHW3_9ACTN</name>
<evidence type="ECO:0000256" key="1">
    <source>
        <dbReference type="SAM" id="SignalP"/>
    </source>
</evidence>
<reference evidence="3" key="1">
    <citation type="journal article" date="2019" name="Int. J. Syst. Evol. Microbiol.">
        <title>The Global Catalogue of Microorganisms (GCM) 10K type strain sequencing project: providing services to taxonomists for standard genome sequencing and annotation.</title>
        <authorList>
            <consortium name="The Broad Institute Genomics Platform"/>
            <consortium name="The Broad Institute Genome Sequencing Center for Infectious Disease"/>
            <person name="Wu L."/>
            <person name="Ma J."/>
        </authorList>
    </citation>
    <scope>NUCLEOTIDE SEQUENCE [LARGE SCALE GENOMIC DNA]</scope>
    <source>
        <strain evidence="3">CGMCC 4.1648</strain>
    </source>
</reference>
<feature type="chain" id="PRO_5047185740" description="Secreted protein" evidence="1">
    <location>
        <begin position="29"/>
        <end position="146"/>
    </location>
</feature>
<accession>A0ABV9XHW3</accession>
<dbReference type="RefSeq" id="WP_345691063.1">
    <property type="nucleotide sequence ID" value="NZ_BAABIT010000001.1"/>
</dbReference>
<evidence type="ECO:0000313" key="2">
    <source>
        <dbReference type="EMBL" id="MFC5024979.1"/>
    </source>
</evidence>
<evidence type="ECO:0008006" key="4">
    <source>
        <dbReference type="Google" id="ProtNLM"/>
    </source>
</evidence>
<organism evidence="2 3">
    <name type="scientific">Streptomyces coeruleoprunus</name>
    <dbReference type="NCBI Taxonomy" id="285563"/>
    <lineage>
        <taxon>Bacteria</taxon>
        <taxon>Bacillati</taxon>
        <taxon>Actinomycetota</taxon>
        <taxon>Actinomycetes</taxon>
        <taxon>Kitasatosporales</taxon>
        <taxon>Streptomycetaceae</taxon>
        <taxon>Streptomyces</taxon>
    </lineage>
</organism>
<gene>
    <name evidence="2" type="ORF">ACFPM3_22910</name>
</gene>
<feature type="signal peptide" evidence="1">
    <location>
        <begin position="1"/>
        <end position="28"/>
    </location>
</feature>
<sequence length="146" mass="15245">MKNLKKVLAVAASSVALAGTALTSPAHAAYPVTHFHLEYGASILDGDLTWYNQSVGVSGTNKVASGSGCRYAAFEAANYAGARDYLTSSPLCVATTRPFEGTLSINVAGGADYVVVSYHARSPEDGAYYRVASQVCYRTGCHAPIS</sequence>
<protein>
    <recommendedName>
        <fullName evidence="4">Secreted protein</fullName>
    </recommendedName>
</protein>
<dbReference type="Proteomes" id="UP001595829">
    <property type="component" value="Unassembled WGS sequence"/>
</dbReference>
<evidence type="ECO:0000313" key="3">
    <source>
        <dbReference type="Proteomes" id="UP001595829"/>
    </source>
</evidence>
<comment type="caution">
    <text evidence="2">The sequence shown here is derived from an EMBL/GenBank/DDBJ whole genome shotgun (WGS) entry which is preliminary data.</text>
</comment>
<dbReference type="EMBL" id="JBHSJD010000017">
    <property type="protein sequence ID" value="MFC5024979.1"/>
    <property type="molecule type" value="Genomic_DNA"/>
</dbReference>
<keyword evidence="1" id="KW-0732">Signal</keyword>